<keyword evidence="1" id="KW-0812">Transmembrane</keyword>
<comment type="caution">
    <text evidence="2">The sequence shown here is derived from an EMBL/GenBank/DDBJ whole genome shotgun (WGS) entry which is preliminary data.</text>
</comment>
<name>X0RT34_9ZZZZ</name>
<dbReference type="PANTHER" id="PTHR28658:SF1">
    <property type="entry name" value="MAJOR FACILITATOR SUPERFAMILY DOMAIN CONTAINING 13B"/>
    <property type="match status" value="1"/>
</dbReference>
<dbReference type="PANTHER" id="PTHR28658">
    <property type="entry name" value="TRANSMEMBRANE PROTEIN 180"/>
    <property type="match status" value="1"/>
</dbReference>
<feature type="transmembrane region" description="Helical" evidence="1">
    <location>
        <begin position="21"/>
        <end position="42"/>
    </location>
</feature>
<protein>
    <recommendedName>
        <fullName evidence="3">Major facilitator superfamily (MFS) profile domain-containing protein</fullName>
    </recommendedName>
</protein>
<dbReference type="InterPro" id="IPR036259">
    <property type="entry name" value="MFS_trans_sf"/>
</dbReference>
<feature type="transmembrane region" description="Helical" evidence="1">
    <location>
        <begin position="54"/>
        <end position="76"/>
    </location>
</feature>
<feature type="transmembrane region" description="Helical" evidence="1">
    <location>
        <begin position="88"/>
        <end position="108"/>
    </location>
</feature>
<reference evidence="2" key="1">
    <citation type="journal article" date="2014" name="Front. Microbiol.">
        <title>High frequency of phylogenetically diverse reductive dehalogenase-homologous genes in deep subseafloor sedimentary metagenomes.</title>
        <authorList>
            <person name="Kawai M."/>
            <person name="Futagami T."/>
            <person name="Toyoda A."/>
            <person name="Takaki Y."/>
            <person name="Nishi S."/>
            <person name="Hori S."/>
            <person name="Arai W."/>
            <person name="Tsubouchi T."/>
            <person name="Morono Y."/>
            <person name="Uchiyama I."/>
            <person name="Ito T."/>
            <person name="Fujiyama A."/>
            <person name="Inagaki F."/>
            <person name="Takami H."/>
        </authorList>
    </citation>
    <scope>NUCLEOTIDE SEQUENCE</scope>
    <source>
        <strain evidence="2">Expedition CK06-06</strain>
    </source>
</reference>
<dbReference type="Gene3D" id="1.20.1250.20">
    <property type="entry name" value="MFS general substrate transporter like domains"/>
    <property type="match status" value="1"/>
</dbReference>
<organism evidence="2">
    <name type="scientific">marine sediment metagenome</name>
    <dbReference type="NCBI Taxonomy" id="412755"/>
    <lineage>
        <taxon>unclassified sequences</taxon>
        <taxon>metagenomes</taxon>
        <taxon>ecological metagenomes</taxon>
    </lineage>
</organism>
<dbReference type="SUPFAM" id="SSF103473">
    <property type="entry name" value="MFS general substrate transporter"/>
    <property type="match status" value="1"/>
</dbReference>
<proteinExistence type="predicted"/>
<keyword evidence="1" id="KW-0472">Membrane</keyword>
<feature type="transmembrane region" description="Helical" evidence="1">
    <location>
        <begin position="114"/>
        <end position="138"/>
    </location>
</feature>
<dbReference type="EMBL" id="BARS01006670">
    <property type="protein sequence ID" value="GAF71999.1"/>
    <property type="molecule type" value="Genomic_DNA"/>
</dbReference>
<evidence type="ECO:0000256" key="1">
    <source>
        <dbReference type="SAM" id="Phobius"/>
    </source>
</evidence>
<evidence type="ECO:0000313" key="2">
    <source>
        <dbReference type="EMBL" id="GAF71999.1"/>
    </source>
</evidence>
<keyword evidence="1" id="KW-1133">Transmembrane helix</keyword>
<gene>
    <name evidence="2" type="ORF">S01H1_12960</name>
</gene>
<feature type="non-terminal residue" evidence="2">
    <location>
        <position position="144"/>
    </location>
</feature>
<accession>X0RT34</accession>
<dbReference type="InterPro" id="IPR040035">
    <property type="entry name" value="TMEM180"/>
</dbReference>
<sequence length="144" mass="16394">MDKVELKEEIVPLKSRIWVSAGDGSIALIQTIIGGGALTYYFTRVRGLDPAWAALVWIIFGIWNAVNDPLFGYLSDSTKNKLGRRIPYIRYGAPLIAIAYILSWLSWGGTQFEMFLQFLIFLFFYDILYTAVATSLYIMPYEMA</sequence>
<dbReference type="AlphaFoldDB" id="X0RT34"/>
<dbReference type="Pfam" id="PF13347">
    <property type="entry name" value="MFS_2"/>
    <property type="match status" value="1"/>
</dbReference>
<evidence type="ECO:0008006" key="3">
    <source>
        <dbReference type="Google" id="ProtNLM"/>
    </source>
</evidence>